<dbReference type="EMBL" id="GGEC01066802">
    <property type="protein sequence ID" value="MBX47286.1"/>
    <property type="molecule type" value="Transcribed_RNA"/>
</dbReference>
<dbReference type="AlphaFoldDB" id="A0A2P2NXN9"/>
<organism evidence="1">
    <name type="scientific">Rhizophora mucronata</name>
    <name type="common">Asiatic mangrove</name>
    <dbReference type="NCBI Taxonomy" id="61149"/>
    <lineage>
        <taxon>Eukaryota</taxon>
        <taxon>Viridiplantae</taxon>
        <taxon>Streptophyta</taxon>
        <taxon>Embryophyta</taxon>
        <taxon>Tracheophyta</taxon>
        <taxon>Spermatophyta</taxon>
        <taxon>Magnoliopsida</taxon>
        <taxon>eudicotyledons</taxon>
        <taxon>Gunneridae</taxon>
        <taxon>Pentapetalae</taxon>
        <taxon>rosids</taxon>
        <taxon>fabids</taxon>
        <taxon>Malpighiales</taxon>
        <taxon>Rhizophoraceae</taxon>
        <taxon>Rhizophora</taxon>
    </lineage>
</organism>
<protein>
    <submittedName>
        <fullName evidence="1">Uncharacterized protein</fullName>
    </submittedName>
</protein>
<proteinExistence type="predicted"/>
<name>A0A2P2NXN9_RHIMU</name>
<evidence type="ECO:0000313" key="1">
    <source>
        <dbReference type="EMBL" id="MBX47286.1"/>
    </source>
</evidence>
<reference evidence="1" key="1">
    <citation type="submission" date="2018-02" db="EMBL/GenBank/DDBJ databases">
        <title>Rhizophora mucronata_Transcriptome.</title>
        <authorList>
            <person name="Meera S.P."/>
            <person name="Sreeshan A."/>
            <person name="Augustine A."/>
        </authorList>
    </citation>
    <scope>NUCLEOTIDE SEQUENCE</scope>
    <source>
        <tissue evidence="1">Leaf</tissue>
    </source>
</reference>
<sequence>MNQAAALQSLTTKMHYIKTCMTHANKLFN</sequence>
<accession>A0A2P2NXN9</accession>